<dbReference type="Proteomes" id="UP000198460">
    <property type="component" value="Unassembled WGS sequence"/>
</dbReference>
<proteinExistence type="predicted"/>
<reference evidence="1 2" key="1">
    <citation type="submission" date="2017-04" db="EMBL/GenBank/DDBJ databases">
        <authorList>
            <person name="Afonso C.L."/>
            <person name="Miller P.J."/>
            <person name="Scott M.A."/>
            <person name="Spackman E."/>
            <person name="Goraichik I."/>
            <person name="Dimitrov K.M."/>
            <person name="Suarez D.L."/>
            <person name="Swayne D.E."/>
        </authorList>
    </citation>
    <scope>NUCLEOTIDE SEQUENCE [LARGE SCALE GENOMIC DNA]</scope>
    <source>
        <strain evidence="1">LMG 28154</strain>
    </source>
</reference>
<dbReference type="AlphaFoldDB" id="A0A238H556"/>
<evidence type="ECO:0000313" key="2">
    <source>
        <dbReference type="Proteomes" id="UP000198460"/>
    </source>
</evidence>
<accession>A0A238H556</accession>
<name>A0A238H556_9BURK</name>
<protein>
    <submittedName>
        <fullName evidence="1">Uncharacterized protein</fullName>
    </submittedName>
</protein>
<organism evidence="1 2">
    <name type="scientific">Burkholderia singularis</name>
    <dbReference type="NCBI Taxonomy" id="1503053"/>
    <lineage>
        <taxon>Bacteria</taxon>
        <taxon>Pseudomonadati</taxon>
        <taxon>Pseudomonadota</taxon>
        <taxon>Betaproteobacteria</taxon>
        <taxon>Burkholderiales</taxon>
        <taxon>Burkholderiaceae</taxon>
        <taxon>Burkholderia</taxon>
        <taxon>pseudomallei group</taxon>
    </lineage>
</organism>
<evidence type="ECO:0000313" key="1">
    <source>
        <dbReference type="EMBL" id="SMG00402.1"/>
    </source>
</evidence>
<dbReference type="EMBL" id="FXAN01000054">
    <property type="protein sequence ID" value="SMG00402.1"/>
    <property type="molecule type" value="Genomic_DNA"/>
</dbReference>
<sequence>MSPDCVLISCRLHAVSTACGLRAAAHGAARFQPLCCIAHARA</sequence>
<gene>
    <name evidence="1" type="ORF">BSIN_3529</name>
</gene>